<proteinExistence type="inferred from homology"/>
<organism evidence="5">
    <name type="scientific">human gut metagenome</name>
    <dbReference type="NCBI Taxonomy" id="408170"/>
    <lineage>
        <taxon>unclassified sequences</taxon>
        <taxon>metagenomes</taxon>
        <taxon>organismal metagenomes</taxon>
    </lineage>
</organism>
<evidence type="ECO:0000313" key="5">
    <source>
        <dbReference type="EMBL" id="EKC76988.1"/>
    </source>
</evidence>
<evidence type="ECO:0000256" key="1">
    <source>
        <dbReference type="ARBA" id="ARBA00011046"/>
    </source>
</evidence>
<dbReference type="EMBL" id="AJWZ01000398">
    <property type="protein sequence ID" value="EKC76988.1"/>
    <property type="molecule type" value="Genomic_DNA"/>
</dbReference>
<dbReference type="InterPro" id="IPR036390">
    <property type="entry name" value="WH_DNA-bd_sf"/>
</dbReference>
<gene>
    <name evidence="5" type="ORF">OBE_00577</name>
</gene>
<evidence type="ECO:0000256" key="4">
    <source>
        <dbReference type="ARBA" id="ARBA00023163"/>
    </source>
</evidence>
<sequence length="106" mass="12193">MNKKEGIKLCESELKVMELLWEEGELRAGEIVPILSARVGWNRNTTYTIIKKCVEKGAIRRIEPKFVCQPLVTKEQTQVYEINALAERLFDGSLEKLRKVVEEMVG</sequence>
<dbReference type="Pfam" id="PF03965">
    <property type="entry name" value="Penicillinase_R"/>
    <property type="match status" value="1"/>
</dbReference>
<evidence type="ECO:0000256" key="3">
    <source>
        <dbReference type="ARBA" id="ARBA00023125"/>
    </source>
</evidence>
<dbReference type="InterPro" id="IPR005650">
    <property type="entry name" value="BlaI_family"/>
</dbReference>
<evidence type="ECO:0000256" key="2">
    <source>
        <dbReference type="ARBA" id="ARBA00023015"/>
    </source>
</evidence>
<dbReference type="AlphaFoldDB" id="K1U455"/>
<accession>K1U455</accession>
<keyword evidence="3" id="KW-0238">DNA-binding</keyword>
<comment type="caution">
    <text evidence="5">The sequence shown here is derived from an EMBL/GenBank/DDBJ whole genome shotgun (WGS) entry which is preliminary data.</text>
</comment>
<dbReference type="GO" id="GO:0045892">
    <property type="term" value="P:negative regulation of DNA-templated transcription"/>
    <property type="evidence" value="ECO:0007669"/>
    <property type="project" value="InterPro"/>
</dbReference>
<keyword evidence="2" id="KW-0805">Transcription regulation</keyword>
<protein>
    <submittedName>
        <fullName evidence="5">Transcriptional repressor, CopY family</fullName>
    </submittedName>
</protein>
<reference evidence="5" key="1">
    <citation type="journal article" date="2013" name="Environ. Microbiol.">
        <title>Microbiota from the distal guts of lean and obese adolescents exhibit partial functional redundancy besides clear differences in community structure.</title>
        <authorList>
            <person name="Ferrer M."/>
            <person name="Ruiz A."/>
            <person name="Lanza F."/>
            <person name="Haange S.B."/>
            <person name="Oberbach A."/>
            <person name="Till H."/>
            <person name="Bargiela R."/>
            <person name="Campoy C."/>
            <person name="Segura M.T."/>
            <person name="Richter M."/>
            <person name="von Bergen M."/>
            <person name="Seifert J."/>
            <person name="Suarez A."/>
        </authorList>
    </citation>
    <scope>NUCLEOTIDE SEQUENCE</scope>
</reference>
<comment type="similarity">
    <text evidence="1">Belongs to the BlaI transcriptional regulatory family.</text>
</comment>
<dbReference type="SUPFAM" id="SSF46785">
    <property type="entry name" value="Winged helix' DNA-binding domain"/>
    <property type="match status" value="1"/>
</dbReference>
<dbReference type="GO" id="GO:0003677">
    <property type="term" value="F:DNA binding"/>
    <property type="evidence" value="ECO:0007669"/>
    <property type="project" value="UniProtKB-KW"/>
</dbReference>
<dbReference type="Gene3D" id="1.10.10.10">
    <property type="entry name" value="Winged helix-like DNA-binding domain superfamily/Winged helix DNA-binding domain"/>
    <property type="match status" value="1"/>
</dbReference>
<keyword evidence="4" id="KW-0804">Transcription</keyword>
<dbReference type="InterPro" id="IPR036388">
    <property type="entry name" value="WH-like_DNA-bd_sf"/>
</dbReference>
<name>K1U455_9ZZZZ</name>